<keyword evidence="2" id="KW-0675">Receptor</keyword>
<protein>
    <submittedName>
        <fullName evidence="2">E3 ubiquitin-protein ligase substrate receptor MMS22</fullName>
    </submittedName>
</protein>
<feature type="region of interest" description="Disordered" evidence="1">
    <location>
        <begin position="1"/>
        <end position="72"/>
    </location>
</feature>
<dbReference type="PANTHER" id="PTHR28122">
    <property type="entry name" value="E3 UBIQUITIN-PROTEIN LIGASE SUBSTRATE RECEPTOR MMS22"/>
    <property type="match status" value="1"/>
</dbReference>
<feature type="region of interest" description="Disordered" evidence="1">
    <location>
        <begin position="172"/>
        <end position="202"/>
    </location>
</feature>
<feature type="compositionally biased region" description="Polar residues" evidence="1">
    <location>
        <begin position="20"/>
        <end position="32"/>
    </location>
</feature>
<feature type="region of interest" description="Disordered" evidence="1">
    <location>
        <begin position="433"/>
        <end position="470"/>
    </location>
</feature>
<evidence type="ECO:0000313" key="3">
    <source>
        <dbReference type="Proteomes" id="UP000054886"/>
    </source>
</evidence>
<dbReference type="GO" id="GO:0000724">
    <property type="term" value="P:double-strand break repair via homologous recombination"/>
    <property type="evidence" value="ECO:0007669"/>
    <property type="project" value="TreeGrafter"/>
</dbReference>
<evidence type="ECO:0000256" key="1">
    <source>
        <dbReference type="SAM" id="MobiDB-lite"/>
    </source>
</evidence>
<feature type="region of interest" description="Disordered" evidence="1">
    <location>
        <begin position="225"/>
        <end position="251"/>
    </location>
</feature>
<gene>
    <name evidence="2" type="ORF">AO440_000034</name>
</gene>
<dbReference type="InterPro" id="IPR019021">
    <property type="entry name" value="Mms22"/>
</dbReference>
<proteinExistence type="predicted"/>
<organism evidence="2 3">
    <name type="scientific">Candida glabrata</name>
    <name type="common">Yeast</name>
    <name type="synonym">Torulopsis glabrata</name>
    <dbReference type="NCBI Taxonomy" id="5478"/>
    <lineage>
        <taxon>Eukaryota</taxon>
        <taxon>Fungi</taxon>
        <taxon>Dikarya</taxon>
        <taxon>Ascomycota</taxon>
        <taxon>Saccharomycotina</taxon>
        <taxon>Saccharomycetes</taxon>
        <taxon>Saccharomycetales</taxon>
        <taxon>Saccharomycetaceae</taxon>
        <taxon>Nakaseomyces</taxon>
    </lineage>
</organism>
<dbReference type="PANTHER" id="PTHR28122:SF1">
    <property type="entry name" value="E3 UBIQUITIN-PROTEIN LIGASE SUBSTRATE RECEPTOR MMS22"/>
    <property type="match status" value="1"/>
</dbReference>
<dbReference type="GO" id="GO:0035361">
    <property type="term" value="C:Cul8-RING ubiquitin ligase complex"/>
    <property type="evidence" value="ECO:0007669"/>
    <property type="project" value="InterPro"/>
</dbReference>
<feature type="compositionally biased region" description="Polar residues" evidence="1">
    <location>
        <begin position="433"/>
        <end position="444"/>
    </location>
</feature>
<feature type="compositionally biased region" description="Acidic residues" evidence="1">
    <location>
        <begin position="132"/>
        <end position="153"/>
    </location>
</feature>
<feature type="compositionally biased region" description="Low complexity" evidence="1">
    <location>
        <begin position="187"/>
        <end position="199"/>
    </location>
</feature>
<evidence type="ECO:0000313" key="2">
    <source>
        <dbReference type="EMBL" id="KTA96985.1"/>
    </source>
</evidence>
<dbReference type="Pfam" id="PF09462">
    <property type="entry name" value="Mus7"/>
    <property type="match status" value="2"/>
</dbReference>
<name>A0A0W0DR83_CANGB</name>
<sequence length="1426" mass="165394">MSDEVVLGSETEDQEVLFQQDWQDTDVPSSQLREPLSQAPVAGELGVRQSETAPLDASGDTNESRDQPVPAIGLRWSLRKRKAIQKMPYSLDRLKHKQLLQGYDVSNDMMSQLELPAPTAADLDTYFQLPESDSDSESDPEASIEIKDDDELGNDSLEVVVPRRYRGIRLDRSLDDDSDTDSDGDDTVNSQSNQKSSQSEIMFRGRKINLKTGFKGLLPRSVWEKNMKSQQSKPKSNTSSTSRAHKGVALRKRVANRHSSTLNDGFLIDDISEVEEEVTPLNLNSAQSHLIAEDMASSHERPPYILEDESGIDYISNNKQDVQGRYSTYMAGEILDGNKNLTRELNPAYNFDEPSFSMMLHRTSPNKSKKDNKSRAPRSNKPGSLIKRRKKEKSTYNPITKEYSMVGIKYSRRSIRRPPKEKPYNNYEANITSKKASGDLSNLQPYLKIPDVDKKDHKGDRQQKTKSRSRPYEIAPPENAIFKRNDIRSFSTVVEKIGDEIVVQHNPNSKLQVTEDAPPGLQNGFLYLRERFPAIESLFNHKAIEIPNVIKISLGNESYVLSKMDYKALKDNLTKLFTEIVNNGASDDEIFDFNVHVTSILLYLNKSDIYEIIEDFHRKFRTKLSSIYQKAKPIHFFQIVMCQLMLFEITKYADISTQYKKILQDRLSNHTVSFFNLLDICYETLKTQESLYLNEAFHIISLIISDFEDGIELIWERLGKNTYSPSLFSIIITTLPILEPQWQSVKIINSYENLKGVLKLVRYCNSYYKWKPNDLLILQLNKIFKERRFEDFPEEHMESELNHVISSPTEKIKRKTIFNKYLSILRSSNVHSSIIEKITPMSEILTTDTTSILINRVNLIIILSWFSNLNIEKRLSELLKPVLNDSYLHDRDSGTTRIVARSVLESFLALIRTTAKKNGKISLKLNIFHLFFKEYVSKHDYLVSMWISFINRTAKISANLPTRTLKSVLKYLVICFEDMQGDIETPLLSANLSLMKFMVKHLENIHMSIINSRLLSLSKQLAKTCRPWIKYYTIICDYMIQRSEMTFWTYFQYSGINFDKPNGLYFLRKALSIADDASYQIIRERLYSTLIDKLYIDESDDYYALYNTVLGRDLGIKLEFKKISGESHQLELVKRLVRTLAKLQMYPKINILVQHIISVFNKKFISENFAVNFVQFIDENYRDYLIDYQDFSILKRLLSMNDIKNERLLFKESFRKCEGRMQQMLFIQKNILSIIHKFAKDEADSASMILKDKIVQLMVSPILDCEVHFIRLMIESNIMPSDNVEIYSSSQIFISFMMDVLKGYLDSINWIIDSDSFQDYYLIALKLIMAYPASLCLEGKCFFKILTFVDMLLNNYCLGLEEYSFLYQRTINAIDKNAKPQFFEVEMTNEMSKLLASIKFPINRHEDHERNDTTRLISRLRNYTCR</sequence>
<dbReference type="Proteomes" id="UP000054886">
    <property type="component" value="Unassembled WGS sequence"/>
</dbReference>
<dbReference type="PIRSF" id="PIRSF007808">
    <property type="entry name" value="MMS22"/>
    <property type="match status" value="1"/>
</dbReference>
<accession>A0A0W0DR83</accession>
<reference evidence="2 3" key="1">
    <citation type="submission" date="2015-10" db="EMBL/GenBank/DDBJ databases">
        <title>Draft genomes sequences of Candida glabrata isolates 1A, 1B, 2A, 2B, 3A and 3B.</title>
        <authorList>
            <person name="Haavelsrud O.E."/>
            <person name="Gaustad P."/>
        </authorList>
    </citation>
    <scope>NUCLEOTIDE SEQUENCE [LARGE SCALE GENOMIC DNA]</scope>
    <source>
        <strain evidence="2">910700640</strain>
    </source>
</reference>
<feature type="compositionally biased region" description="Basic and acidic residues" evidence="1">
    <location>
        <begin position="450"/>
        <end position="463"/>
    </location>
</feature>
<dbReference type="InterPro" id="IPR013220">
    <property type="entry name" value="Mms22_budding_yeast"/>
</dbReference>
<feature type="region of interest" description="Disordered" evidence="1">
    <location>
        <begin position="356"/>
        <end position="395"/>
    </location>
</feature>
<feature type="compositionally biased region" description="Polar residues" evidence="1">
    <location>
        <begin position="228"/>
        <end position="242"/>
    </location>
</feature>
<feature type="region of interest" description="Disordered" evidence="1">
    <location>
        <begin position="129"/>
        <end position="158"/>
    </location>
</feature>
<dbReference type="VEuPathDB" id="FungiDB:GWK60_A00803"/>
<dbReference type="VEuPathDB" id="FungiDB:GVI51_A00737"/>
<dbReference type="EMBL" id="LLZZ01000164">
    <property type="protein sequence ID" value="KTA96985.1"/>
    <property type="molecule type" value="Genomic_DNA"/>
</dbReference>
<dbReference type="GO" id="GO:0031297">
    <property type="term" value="P:replication fork processing"/>
    <property type="evidence" value="ECO:0007669"/>
    <property type="project" value="InterPro"/>
</dbReference>
<comment type="caution">
    <text evidence="2">The sequence shown here is derived from an EMBL/GenBank/DDBJ whole genome shotgun (WGS) entry which is preliminary data.</text>
</comment>
<dbReference type="VEuPathDB" id="FungiDB:B1J91_A00913g"/>
<feature type="compositionally biased region" description="Acidic residues" evidence="1">
    <location>
        <begin position="176"/>
        <end position="186"/>
    </location>
</feature>
<dbReference type="GO" id="GO:0005634">
    <property type="term" value="C:nucleus"/>
    <property type="evidence" value="ECO:0007669"/>
    <property type="project" value="InterPro"/>
</dbReference>
<dbReference type="VEuPathDB" id="FungiDB:CAGL0A00913g"/>